<protein>
    <submittedName>
        <fullName evidence="1">Uncharacterized protein</fullName>
    </submittedName>
</protein>
<evidence type="ECO:0000313" key="1">
    <source>
        <dbReference type="EMBL" id="MFD1463936.1"/>
    </source>
</evidence>
<dbReference type="EMBL" id="JBHTNZ010000050">
    <property type="protein sequence ID" value="MFD1463936.1"/>
    <property type="molecule type" value="Genomic_DNA"/>
</dbReference>
<dbReference type="RefSeq" id="WP_229524675.1">
    <property type="nucleotide sequence ID" value="NZ_JAFFQR010000064.1"/>
</dbReference>
<proteinExistence type="predicted"/>
<comment type="caution">
    <text evidence="1">The sequence shown here is derived from an EMBL/GenBank/DDBJ whole genome shotgun (WGS) entry which is preliminary data.</text>
</comment>
<evidence type="ECO:0000313" key="2">
    <source>
        <dbReference type="Proteomes" id="UP001597340"/>
    </source>
</evidence>
<dbReference type="Proteomes" id="UP001597340">
    <property type="component" value="Unassembled WGS sequence"/>
</dbReference>
<sequence>MKKNEFTFVPVFNSVSDQYINNDKPLQNVLEIILEQISNQSTKREDDV</sequence>
<accession>A0ABW4DJC6</accession>
<reference evidence="2" key="1">
    <citation type="journal article" date="2019" name="Int. J. Syst. Evol. Microbiol.">
        <title>The Global Catalogue of Microorganisms (GCM) 10K type strain sequencing project: providing services to taxonomists for standard genome sequencing and annotation.</title>
        <authorList>
            <consortium name="The Broad Institute Genomics Platform"/>
            <consortium name="The Broad Institute Genome Sequencing Center for Infectious Disease"/>
            <person name="Wu L."/>
            <person name="Ma J."/>
        </authorList>
    </citation>
    <scope>NUCLEOTIDE SEQUENCE [LARGE SCALE GENOMIC DNA]</scope>
    <source>
        <strain evidence="2">CCM 9147</strain>
    </source>
</reference>
<organism evidence="1 2">
    <name type="scientific">Paenibacillus farraposensis</name>
    <dbReference type="NCBI Taxonomy" id="2807095"/>
    <lineage>
        <taxon>Bacteria</taxon>
        <taxon>Bacillati</taxon>
        <taxon>Bacillota</taxon>
        <taxon>Bacilli</taxon>
        <taxon>Bacillales</taxon>
        <taxon>Paenibacillaceae</taxon>
        <taxon>Paenibacillus</taxon>
    </lineage>
</organism>
<name>A0ABW4DJC6_9BACL</name>
<gene>
    <name evidence="1" type="ORF">ACFQ5D_21860</name>
</gene>
<keyword evidence="2" id="KW-1185">Reference proteome</keyword>